<comment type="caution">
    <text evidence="2">The sequence shown here is derived from an EMBL/GenBank/DDBJ whole genome shotgun (WGS) entry which is preliminary data.</text>
</comment>
<proteinExistence type="predicted"/>
<feature type="transmembrane region" description="Helical" evidence="1">
    <location>
        <begin position="72"/>
        <end position="92"/>
    </location>
</feature>
<name>A0A833LYP8_9LEPT</name>
<evidence type="ECO:0000256" key="1">
    <source>
        <dbReference type="SAM" id="Phobius"/>
    </source>
</evidence>
<evidence type="ECO:0000313" key="3">
    <source>
        <dbReference type="Proteomes" id="UP000460298"/>
    </source>
</evidence>
<accession>A0A833LYP8</accession>
<keyword evidence="1" id="KW-1133">Transmembrane helix</keyword>
<keyword evidence="1" id="KW-0812">Transmembrane</keyword>
<dbReference type="EMBL" id="WBUI01000051">
    <property type="protein sequence ID" value="KAB2928408.1"/>
    <property type="molecule type" value="Genomic_DNA"/>
</dbReference>
<protein>
    <submittedName>
        <fullName evidence="2">Uncharacterized protein</fullName>
    </submittedName>
</protein>
<sequence>MESVKEKISFCLSAAVYLLFNVRLGADAAATLTATSWQILQTAPYVAGGTYVIIALLQYMSGGERVPWDRRLRLFFAIGILAGLILGIYEYAGVDTVPGK</sequence>
<dbReference type="AlphaFoldDB" id="A0A833LYP8"/>
<keyword evidence="1" id="KW-0472">Membrane</keyword>
<evidence type="ECO:0000313" key="2">
    <source>
        <dbReference type="EMBL" id="KAB2928408.1"/>
    </source>
</evidence>
<organism evidence="2 3">
    <name type="scientific">Leptonema illini</name>
    <dbReference type="NCBI Taxonomy" id="183"/>
    <lineage>
        <taxon>Bacteria</taxon>
        <taxon>Pseudomonadati</taxon>
        <taxon>Spirochaetota</taxon>
        <taxon>Spirochaetia</taxon>
        <taxon>Leptospirales</taxon>
        <taxon>Leptospiraceae</taxon>
        <taxon>Leptonema</taxon>
    </lineage>
</organism>
<feature type="transmembrane region" description="Helical" evidence="1">
    <location>
        <begin position="38"/>
        <end position="60"/>
    </location>
</feature>
<dbReference type="Proteomes" id="UP000460298">
    <property type="component" value="Unassembled WGS sequence"/>
</dbReference>
<gene>
    <name evidence="2" type="ORF">F9K24_21975</name>
</gene>
<reference evidence="2 3" key="1">
    <citation type="submission" date="2019-10" db="EMBL/GenBank/DDBJ databases">
        <title>Extracellular Electron Transfer in a Candidatus Methanoperedens spp. Enrichment Culture.</title>
        <authorList>
            <person name="Berger S."/>
            <person name="Rangel Shaw D."/>
            <person name="Berben T."/>
            <person name="In 'T Zandt M."/>
            <person name="Frank J."/>
            <person name="Reimann J."/>
            <person name="Jetten M.S.M."/>
            <person name="Welte C.U."/>
        </authorList>
    </citation>
    <scope>NUCLEOTIDE SEQUENCE [LARGE SCALE GENOMIC DNA]</scope>
    <source>
        <strain evidence="2">SB12</strain>
    </source>
</reference>